<dbReference type="Proteomes" id="UP001470230">
    <property type="component" value="Unassembled WGS sequence"/>
</dbReference>
<protein>
    <recommendedName>
        <fullName evidence="3">Leucine Rich Repeat family protein</fullName>
    </recommendedName>
</protein>
<evidence type="ECO:0000313" key="1">
    <source>
        <dbReference type="EMBL" id="KAK8850238.1"/>
    </source>
</evidence>
<dbReference type="SUPFAM" id="SSF52047">
    <property type="entry name" value="RNI-like"/>
    <property type="match status" value="1"/>
</dbReference>
<proteinExistence type="predicted"/>
<accession>A0ABR2HPW7</accession>
<organism evidence="1 2">
    <name type="scientific">Tritrichomonas musculus</name>
    <dbReference type="NCBI Taxonomy" id="1915356"/>
    <lineage>
        <taxon>Eukaryota</taxon>
        <taxon>Metamonada</taxon>
        <taxon>Parabasalia</taxon>
        <taxon>Tritrichomonadida</taxon>
        <taxon>Tritrichomonadidae</taxon>
        <taxon>Tritrichomonas</taxon>
    </lineage>
</organism>
<evidence type="ECO:0000313" key="2">
    <source>
        <dbReference type="Proteomes" id="UP001470230"/>
    </source>
</evidence>
<sequence length="144" mass="17028">MDGQRSKFTHLIDDELVDDSITNLIINGRIYADNWNKILLYPNLKYLSLRCIIICNSNLLWKDFFQVINSLPKLEELDLSYQVFDLKLLKNLPPTVKYLNITQTSIENLDILNRNDITIYVNRGKMKNVKKYRERGISIVYKEK</sequence>
<evidence type="ECO:0008006" key="3">
    <source>
        <dbReference type="Google" id="ProtNLM"/>
    </source>
</evidence>
<gene>
    <name evidence="1" type="ORF">M9Y10_018363</name>
</gene>
<dbReference type="EMBL" id="JAPFFF010000024">
    <property type="protein sequence ID" value="KAK8850238.1"/>
    <property type="molecule type" value="Genomic_DNA"/>
</dbReference>
<dbReference type="Gene3D" id="3.80.10.10">
    <property type="entry name" value="Ribonuclease Inhibitor"/>
    <property type="match status" value="1"/>
</dbReference>
<comment type="caution">
    <text evidence="1">The sequence shown here is derived from an EMBL/GenBank/DDBJ whole genome shotgun (WGS) entry which is preliminary data.</text>
</comment>
<dbReference type="InterPro" id="IPR032675">
    <property type="entry name" value="LRR_dom_sf"/>
</dbReference>
<keyword evidence="2" id="KW-1185">Reference proteome</keyword>
<reference evidence="1 2" key="1">
    <citation type="submission" date="2024-04" db="EMBL/GenBank/DDBJ databases">
        <title>Tritrichomonas musculus Genome.</title>
        <authorList>
            <person name="Alves-Ferreira E."/>
            <person name="Grigg M."/>
            <person name="Lorenzi H."/>
            <person name="Galac M."/>
        </authorList>
    </citation>
    <scope>NUCLEOTIDE SEQUENCE [LARGE SCALE GENOMIC DNA]</scope>
    <source>
        <strain evidence="1 2">EAF2021</strain>
    </source>
</reference>
<name>A0ABR2HPW7_9EUKA</name>